<dbReference type="AlphaFoldDB" id="A0A448YIT5"/>
<dbReference type="PANTHER" id="PTHR32004:SF1">
    <property type="entry name" value="TRNA LIGASE"/>
    <property type="match status" value="1"/>
</dbReference>
<feature type="domain" description="T4 RNA ligase 1-like N-terminal" evidence="5">
    <location>
        <begin position="78"/>
        <end position="302"/>
    </location>
</feature>
<dbReference type="InParanoid" id="A0A448YIT5"/>
<feature type="domain" description="tRNA ligase kinase" evidence="4">
    <location>
        <begin position="405"/>
        <end position="568"/>
    </location>
</feature>
<dbReference type="Proteomes" id="UP000290900">
    <property type="component" value="Unassembled WGS sequence"/>
</dbReference>
<dbReference type="GO" id="GO:0051730">
    <property type="term" value="F:GTP-dependent polyribonucleotide 5'-hydroxyl-kinase activity"/>
    <property type="evidence" value="ECO:0007669"/>
    <property type="project" value="InterPro"/>
</dbReference>
<keyword evidence="1" id="KW-0819">tRNA processing</keyword>
<dbReference type="FunCoup" id="A0A448YIT5">
    <property type="interactions" value="96"/>
</dbReference>
<dbReference type="OrthoDB" id="276239at2759"/>
<evidence type="ECO:0000259" key="4">
    <source>
        <dbReference type="Pfam" id="PF08303"/>
    </source>
</evidence>
<comment type="catalytic activity">
    <reaction evidence="1">
        <text>ATP + (ribonucleotide)n-3'-hydroxyl + 5'-phospho-(ribonucleotide)m = (ribonucleotide)n+m + AMP + diphosphate.</text>
        <dbReference type="EC" id="6.5.1.3"/>
    </reaction>
</comment>
<dbReference type="InterPro" id="IPR015966">
    <property type="entry name" value="tRNA_lig_kin_fungi"/>
</dbReference>
<dbReference type="GO" id="GO:0003972">
    <property type="term" value="F:RNA ligase (ATP) activity"/>
    <property type="evidence" value="ECO:0007669"/>
    <property type="project" value="UniProtKB-UniRule"/>
</dbReference>
<dbReference type="GO" id="GO:0006388">
    <property type="term" value="P:tRNA splicing, via endonucleolytic cleavage and ligation"/>
    <property type="evidence" value="ECO:0007669"/>
    <property type="project" value="UniProtKB-UniRule"/>
</dbReference>
<evidence type="ECO:0000259" key="5">
    <source>
        <dbReference type="Pfam" id="PF09511"/>
    </source>
</evidence>
<dbReference type="EMBL" id="CAACVR010000007">
    <property type="protein sequence ID" value="VEU20839.1"/>
    <property type="molecule type" value="Genomic_DNA"/>
</dbReference>
<dbReference type="InterPro" id="IPR012387">
    <property type="entry name" value="Trl1_fun"/>
</dbReference>
<dbReference type="InterPro" id="IPR027417">
    <property type="entry name" value="P-loop_NTPase"/>
</dbReference>
<evidence type="ECO:0000313" key="6">
    <source>
        <dbReference type="EMBL" id="VEU20839.1"/>
    </source>
</evidence>
<keyword evidence="7" id="KW-1185">Reference proteome</keyword>
<reference evidence="6 7" key="1">
    <citation type="submission" date="2018-12" db="EMBL/GenBank/DDBJ databases">
        <authorList>
            <person name="Tiukova I."/>
            <person name="Dainat J."/>
        </authorList>
    </citation>
    <scope>NUCLEOTIDE SEQUENCE [LARGE SCALE GENOMIC DNA]</scope>
</reference>
<dbReference type="PANTHER" id="PTHR32004">
    <property type="entry name" value="TRNA LIGASE"/>
    <property type="match status" value="1"/>
</dbReference>
<feature type="active site" description="N6-AMP-lysine intermediate" evidence="2">
    <location>
        <position position="124"/>
    </location>
</feature>
<feature type="domain" description="tRNA ligase phosphodiesterase" evidence="3">
    <location>
        <begin position="575"/>
        <end position="807"/>
    </location>
</feature>
<dbReference type="GO" id="GO:0005524">
    <property type="term" value="F:ATP binding"/>
    <property type="evidence" value="ECO:0007669"/>
    <property type="project" value="UniProtKB-UniRule"/>
</dbReference>
<name>A0A448YIT5_BRENA</name>
<gene>
    <name evidence="6" type="ORF">BRENAR_LOCUS1574</name>
</gene>
<dbReference type="STRING" id="13370.A0A448YIT5"/>
<dbReference type="Pfam" id="PF08303">
    <property type="entry name" value="tRNA_lig_kinase"/>
    <property type="match status" value="1"/>
</dbReference>
<dbReference type="PIRSF" id="PIRSF019634">
    <property type="entry name" value="tRNA_lig_yeast"/>
    <property type="match status" value="1"/>
</dbReference>
<dbReference type="GO" id="GO:0005634">
    <property type="term" value="C:nucleus"/>
    <property type="evidence" value="ECO:0007669"/>
    <property type="project" value="TreeGrafter"/>
</dbReference>
<dbReference type="Pfam" id="PF09511">
    <property type="entry name" value="RNA_lig_T4_1"/>
    <property type="match status" value="1"/>
</dbReference>
<evidence type="ECO:0000256" key="1">
    <source>
        <dbReference type="PIRNR" id="PIRNR019634"/>
    </source>
</evidence>
<evidence type="ECO:0000313" key="7">
    <source>
        <dbReference type="Proteomes" id="UP000290900"/>
    </source>
</evidence>
<keyword evidence="1" id="KW-0436">Ligase</keyword>
<dbReference type="Pfam" id="PF08302">
    <property type="entry name" value="tRNA_lig_CPD"/>
    <property type="match status" value="1"/>
</dbReference>
<sequence length="820" mass="93422">MVVNLPFEPVVVSNEEREKDIDESIKLISELEELAKVHPKKGAVRKFTNSIDGTSIPVNSWKFNEWDYSSKKLTLPTYARGLFTIDNRIVCRGYDKFYNVNEFNEVSEEVLSKSTTGPYTLTVKSNGCIVFISGLKDGTLVVCSKHSTGVRDDVQKNHAMAAQQALELQLDRCHMTKLDLAETLYKLGLTAVAEYCDDNFEEHVLEYKDDRAGLYLHGLNFNSPKFRTYPMEEVNSFGSVFGFKRTKFRRFDTFREAMIFLSKAAATGSFEGEEVEGFVVRCYKTGTHNDFFFKFKFEEPYLLYRELREVTKQFIQGGPQNVHFGKHKLICMDYLKYIMPFLHDNEKLRQSYLDNKGIVELRKKYFDARGQTGLEVIDEEVSMAKLEDEMRLLKFGSSQTCKYAIVTVATIGCGKTTTSLALANLYPDLVGHIQNDNISRPVGSKLVSGALEILVNKPMVILDKNNHKYVERQKIFDDFAQLNEIIPSSKLKFICLNFLPMPPKGDTELWKVTRDRIIERGDNHQSIKAGGSGIGKAEKIMQGFINRFQPVKPRKEPDSKFDLIINLNAKSDNSTFENIKTVVESLVSFASDLDIPRPTEEQYQEAFRKALDYKPSINKIVHSRVGPRTPVYFGTSILDPQSLQERIEDLVGGSSELYEKLKATGRIMSEFHVTMIHYKSKKKSQEIKALWNRYVKSEFAEDLLKIDEQSSKITGQRILLPSKSKADIKLEKFCCNSKVACIKVSVDRIYRADGTDISLGLGNKFPHITIGTINEEIRPAESNNLLNEIYEFNATDGIQCLDFKDSEENSLKGLPIFAHY</sequence>
<evidence type="ECO:0000256" key="2">
    <source>
        <dbReference type="PIRSR" id="PIRSR019634-50"/>
    </source>
</evidence>
<dbReference type="SUPFAM" id="SSF52540">
    <property type="entry name" value="P-loop containing nucleoside triphosphate hydrolases"/>
    <property type="match status" value="1"/>
</dbReference>
<dbReference type="EC" id="6.5.1.3" evidence="1"/>
<accession>A0A448YIT5</accession>
<dbReference type="Gene3D" id="3.40.50.300">
    <property type="entry name" value="P-loop containing nucleotide triphosphate hydrolases"/>
    <property type="match status" value="1"/>
</dbReference>
<dbReference type="InterPro" id="IPR019039">
    <property type="entry name" value="T4-Rnl1-like_N"/>
</dbReference>
<dbReference type="GO" id="GO:0008081">
    <property type="term" value="F:phosphoric diester hydrolase activity"/>
    <property type="evidence" value="ECO:0007669"/>
    <property type="project" value="InterPro"/>
</dbReference>
<proteinExistence type="inferred from homology"/>
<dbReference type="InterPro" id="IPR015965">
    <property type="entry name" value="tRNA_lig_PDEase"/>
</dbReference>
<protein>
    <recommendedName>
        <fullName evidence="1">tRNA ligase</fullName>
        <ecNumber evidence="1">6.5.1.3</ecNumber>
    </recommendedName>
</protein>
<organism evidence="6 7">
    <name type="scientific">Brettanomyces naardenensis</name>
    <name type="common">Yeast</name>
    <dbReference type="NCBI Taxonomy" id="13370"/>
    <lineage>
        <taxon>Eukaryota</taxon>
        <taxon>Fungi</taxon>
        <taxon>Dikarya</taxon>
        <taxon>Ascomycota</taxon>
        <taxon>Saccharomycotina</taxon>
        <taxon>Pichiomycetes</taxon>
        <taxon>Pichiales</taxon>
        <taxon>Pichiaceae</taxon>
        <taxon>Brettanomyces</taxon>
    </lineage>
</organism>
<evidence type="ECO:0000259" key="3">
    <source>
        <dbReference type="Pfam" id="PF08302"/>
    </source>
</evidence>
<comment type="similarity">
    <text evidence="1">Belongs to the TRL1 family.</text>
</comment>